<dbReference type="RefSeq" id="WP_013873285.1">
    <property type="nucleotide sequence ID" value="NC_015656.1"/>
</dbReference>
<protein>
    <submittedName>
        <fullName evidence="1">Uncharacterized protein</fullName>
    </submittedName>
</protein>
<reference evidence="1 2" key="1">
    <citation type="submission" date="2011-05" db="EMBL/GenBank/DDBJ databases">
        <title>Complete sequence of chromosome of Frankia symbiont of Datisca glomerata.</title>
        <authorList>
            <consortium name="US DOE Joint Genome Institute"/>
            <person name="Lucas S."/>
            <person name="Han J."/>
            <person name="Lapidus A."/>
            <person name="Cheng J.-F."/>
            <person name="Goodwin L."/>
            <person name="Pitluck S."/>
            <person name="Peters L."/>
            <person name="Mikhailova N."/>
            <person name="Chertkov O."/>
            <person name="Teshima H."/>
            <person name="Han C."/>
            <person name="Tapia R."/>
            <person name="Land M."/>
            <person name="Hauser L."/>
            <person name="Kyrpides N."/>
            <person name="Ivanova N."/>
            <person name="Pagani I."/>
            <person name="Berry A."/>
            <person name="Pawlowski K."/>
            <person name="Persson T."/>
            <person name="Vanden Heuvel B."/>
            <person name="Benson D."/>
            <person name="Woyke T."/>
        </authorList>
    </citation>
    <scope>NUCLEOTIDE SEQUENCE [LARGE SCALE GENOMIC DNA]</scope>
    <source>
        <strain evidence="2">4085684</strain>
    </source>
</reference>
<dbReference type="AlphaFoldDB" id="F8AWK1"/>
<gene>
    <name evidence="1" type="ordered locus">FsymDg_1900</name>
</gene>
<dbReference type="HOGENOM" id="CLU_2507858_0_0_11"/>
<dbReference type="Proteomes" id="UP000001549">
    <property type="component" value="Chromosome"/>
</dbReference>
<dbReference type="KEGG" id="fsy:FsymDg_1900"/>
<name>F8AWK1_9ACTN</name>
<dbReference type="EMBL" id="CP002801">
    <property type="protein sequence ID" value="AEH09338.1"/>
    <property type="molecule type" value="Genomic_DNA"/>
</dbReference>
<organism evidence="1 2">
    <name type="scientific">Candidatus Protofrankia datiscae</name>
    <dbReference type="NCBI Taxonomy" id="2716812"/>
    <lineage>
        <taxon>Bacteria</taxon>
        <taxon>Bacillati</taxon>
        <taxon>Actinomycetota</taxon>
        <taxon>Actinomycetes</taxon>
        <taxon>Frankiales</taxon>
        <taxon>Frankiaceae</taxon>
        <taxon>Protofrankia</taxon>
    </lineage>
</organism>
<evidence type="ECO:0000313" key="2">
    <source>
        <dbReference type="Proteomes" id="UP000001549"/>
    </source>
</evidence>
<proteinExistence type="predicted"/>
<keyword evidence="2" id="KW-1185">Reference proteome</keyword>
<accession>F8AWK1</accession>
<evidence type="ECO:0000313" key="1">
    <source>
        <dbReference type="EMBL" id="AEH09338.1"/>
    </source>
</evidence>
<dbReference type="STRING" id="656024.FsymDg_1900"/>
<sequence length="85" mass="9410">MSQLTITDRQRAALRELAVFPLLAGIHGRRSRRFPVGGEIPAGPLAFRSGRPAQWVLPNPTGLPGVFETLSRPLSTHAHHQNTWH</sequence>